<reference evidence="2 3" key="1">
    <citation type="journal article" date="2011" name="Stand. Genomic Sci.">
        <title>Non-contiguous finished genome sequence and contextual data of the filamentous soil bacterium Ktedonobacter racemifer type strain (SOSP1-21).</title>
        <authorList>
            <person name="Chang Y.J."/>
            <person name="Land M."/>
            <person name="Hauser L."/>
            <person name="Chertkov O."/>
            <person name="Del Rio T.G."/>
            <person name="Nolan M."/>
            <person name="Copeland A."/>
            <person name="Tice H."/>
            <person name="Cheng J.F."/>
            <person name="Lucas S."/>
            <person name="Han C."/>
            <person name="Goodwin L."/>
            <person name="Pitluck S."/>
            <person name="Ivanova N."/>
            <person name="Ovchinikova G."/>
            <person name="Pati A."/>
            <person name="Chen A."/>
            <person name="Palaniappan K."/>
            <person name="Mavromatis K."/>
            <person name="Liolios K."/>
            <person name="Brettin T."/>
            <person name="Fiebig A."/>
            <person name="Rohde M."/>
            <person name="Abt B."/>
            <person name="Goker M."/>
            <person name="Detter J.C."/>
            <person name="Woyke T."/>
            <person name="Bristow J."/>
            <person name="Eisen J.A."/>
            <person name="Markowitz V."/>
            <person name="Hugenholtz P."/>
            <person name="Kyrpides N.C."/>
            <person name="Klenk H.P."/>
            <person name="Lapidus A."/>
        </authorList>
    </citation>
    <scope>NUCLEOTIDE SEQUENCE [LARGE SCALE GENOMIC DNA]</scope>
    <source>
        <strain evidence="3">DSM 44963</strain>
    </source>
</reference>
<dbReference type="AlphaFoldDB" id="D6TXD5"/>
<feature type="coiled-coil region" evidence="1">
    <location>
        <begin position="171"/>
        <end position="220"/>
    </location>
</feature>
<gene>
    <name evidence="2" type="ORF">Krac_5983</name>
</gene>
<dbReference type="Proteomes" id="UP000004508">
    <property type="component" value="Unassembled WGS sequence"/>
</dbReference>
<dbReference type="eggNOG" id="COG4447">
    <property type="taxonomic scope" value="Bacteria"/>
</dbReference>
<sequence length="838" mass="91344">MKADLSRVTFDPKKHYTKVIMQQGRVQTDADWNEQQAIDQYHIETETKDVIGLCGAPMNHSGFKISVQDNNTLLISQGRFYIDGIMCENDADVTYDNQPYLPNAVPPDVVTLLQDKKTLWAIVYLDVWQRHITALDDPHIREVALGGPDTTTRAQTVWQVKILPLALPSDVSGLQTRLAELAAALAKAKRSRNANSAATIAALTKEIDTISQKIARFSSQMTCISKSQQWDDLVAPSTGTLNARTQPVDNPDDPCLIPPESGYQLLENQFYRVEIHYGSDSPSGPTFKWSRENGSVVTTIESFSGNDITVYDVGPDTVLGFAPGQWVEVMDDEKDLKGLPGELLRISSVDAANRIITMETGPAAVDQNLHPKLRRWDQMGSSANPDDVRNGLAITHDWQSLEGGIQVLLSQGTYRTGDYWLIPARTATGDIEWPPYQIPNTNPSAQSPVGIQHHYGRIALLRLNPQNQQLYVQDCRECFPALASPAIHVIGLNWRNDDLFTPTQFISEGLKITLDAVPEQLSISPATVIVTLEVPASLILGRTGLSNEFYMSLILNGVTTVEANVIQWMLQSPSSTTSAEPAATLIANLPVTLGSITASASGQTIQPRIRVTLKGHDIWSNQGTERYYLDGQAFGQPDTRSDGQTPRTALHLSSGAGTLASDFESWFYLGEPPTPLRITTINFTSAQQGAPSAFTLDLSQVPPTSTTPPTLPNVQFGDAMSVNVIEITFNRPVSPNGIAPNGQPQSIEVTRSANQTSVRVAGNLAFKPNTNNTVVQFTAIEPRTFTASSYTLKILGSEHTNIGPAITEQDNGAALDGNFDGQPGGDFVIPFAVFVQIT</sequence>
<evidence type="ECO:0008006" key="4">
    <source>
        <dbReference type="Google" id="ProtNLM"/>
    </source>
</evidence>
<comment type="caution">
    <text evidence="2">The sequence shown here is derived from an EMBL/GenBank/DDBJ whole genome shotgun (WGS) entry which is preliminary data.</text>
</comment>
<keyword evidence="3" id="KW-1185">Reference proteome</keyword>
<dbReference type="STRING" id="485913.Krac_5983"/>
<accession>D6TXD5</accession>
<dbReference type="InterPro" id="IPR045392">
    <property type="entry name" value="DUF6519"/>
</dbReference>
<keyword evidence="1" id="KW-0175">Coiled coil</keyword>
<dbReference type="InParanoid" id="D6TXD5"/>
<organism evidence="2 3">
    <name type="scientific">Ktedonobacter racemifer DSM 44963</name>
    <dbReference type="NCBI Taxonomy" id="485913"/>
    <lineage>
        <taxon>Bacteria</taxon>
        <taxon>Bacillati</taxon>
        <taxon>Chloroflexota</taxon>
        <taxon>Ktedonobacteria</taxon>
        <taxon>Ktedonobacterales</taxon>
        <taxon>Ktedonobacteraceae</taxon>
        <taxon>Ktedonobacter</taxon>
    </lineage>
</organism>
<evidence type="ECO:0000313" key="2">
    <source>
        <dbReference type="EMBL" id="EFH84868.1"/>
    </source>
</evidence>
<dbReference type="EMBL" id="ADVG01000003">
    <property type="protein sequence ID" value="EFH84868.1"/>
    <property type="molecule type" value="Genomic_DNA"/>
</dbReference>
<dbReference type="Pfam" id="PF20129">
    <property type="entry name" value="DUF6519"/>
    <property type="match status" value="1"/>
</dbReference>
<dbReference type="OrthoDB" id="134981at2"/>
<name>D6TXD5_KTERA</name>
<proteinExistence type="predicted"/>
<evidence type="ECO:0000256" key="1">
    <source>
        <dbReference type="SAM" id="Coils"/>
    </source>
</evidence>
<evidence type="ECO:0000313" key="3">
    <source>
        <dbReference type="Proteomes" id="UP000004508"/>
    </source>
</evidence>
<protein>
    <recommendedName>
        <fullName evidence="4">SbsA Ig-like domain-containing protein</fullName>
    </recommendedName>
</protein>